<evidence type="ECO:0000256" key="1">
    <source>
        <dbReference type="ARBA" id="ARBA00004123"/>
    </source>
</evidence>
<dbReference type="AlphaFoldDB" id="A0A2P7Z304"/>
<dbReference type="Pfam" id="PF01805">
    <property type="entry name" value="Surp"/>
    <property type="match status" value="2"/>
</dbReference>
<dbReference type="GO" id="GO:0000381">
    <property type="term" value="P:regulation of alternative mRNA splicing, via spliceosome"/>
    <property type="evidence" value="ECO:0007669"/>
    <property type="project" value="TreeGrafter"/>
</dbReference>
<dbReference type="GO" id="GO:0071004">
    <property type="term" value="C:U2-type prespliceosome"/>
    <property type="evidence" value="ECO:0007669"/>
    <property type="project" value="TreeGrafter"/>
</dbReference>
<keyword evidence="3" id="KW-0747">Spliceosome</keyword>
<keyword evidence="4" id="KW-0677">Repeat</keyword>
<comment type="caution">
    <text evidence="10">The sequence shown here is derived from an EMBL/GenBank/DDBJ whole genome shotgun (WGS) entry which is preliminary data.</text>
</comment>
<dbReference type="InterPro" id="IPR035967">
    <property type="entry name" value="SWAP/Surp_sf"/>
</dbReference>
<dbReference type="InterPro" id="IPR022030">
    <property type="entry name" value="SF3A1_dom"/>
</dbReference>
<dbReference type="OrthoDB" id="447637at2759"/>
<evidence type="ECO:0000313" key="10">
    <source>
        <dbReference type="EMBL" id="PSK42600.1"/>
    </source>
</evidence>
<dbReference type="PANTHER" id="PTHR15316:SF1">
    <property type="entry name" value="SPLICING FACTOR 3A SUBUNIT 1"/>
    <property type="match status" value="1"/>
</dbReference>
<comment type="subcellular location">
    <subcellularLocation>
        <location evidence="1">Nucleus</location>
    </subcellularLocation>
</comment>
<feature type="compositionally biased region" description="Basic and acidic residues" evidence="8">
    <location>
        <begin position="469"/>
        <end position="480"/>
    </location>
</feature>
<keyword evidence="7" id="KW-0175">Coiled coil</keyword>
<feature type="coiled-coil region" evidence="7">
    <location>
        <begin position="187"/>
        <end position="214"/>
    </location>
</feature>
<evidence type="ECO:0000256" key="5">
    <source>
        <dbReference type="ARBA" id="ARBA00023187"/>
    </source>
</evidence>
<dbReference type="FunFam" id="1.10.10.790:FF:000001">
    <property type="entry name" value="Splicing factor 3a, subunit 1"/>
    <property type="match status" value="1"/>
</dbReference>
<feature type="region of interest" description="Disordered" evidence="8">
    <location>
        <begin position="298"/>
        <end position="348"/>
    </location>
</feature>
<evidence type="ECO:0000256" key="4">
    <source>
        <dbReference type="ARBA" id="ARBA00022737"/>
    </source>
</evidence>
<reference evidence="10 11" key="1">
    <citation type="submission" date="2017-05" db="EMBL/GenBank/DDBJ databases">
        <title>Draft genome sequence of Elsinoe australis.</title>
        <authorList>
            <person name="Cheng Q."/>
        </authorList>
    </citation>
    <scope>NUCLEOTIDE SEQUENCE [LARGE SCALE GENOMIC DNA]</scope>
    <source>
        <strain evidence="10 11">NL1</strain>
    </source>
</reference>
<dbReference type="SMART" id="SM00648">
    <property type="entry name" value="SWAP"/>
    <property type="match status" value="2"/>
</dbReference>
<keyword evidence="6" id="KW-0539">Nucleus</keyword>
<dbReference type="GO" id="GO:0005686">
    <property type="term" value="C:U2 snRNP"/>
    <property type="evidence" value="ECO:0007669"/>
    <property type="project" value="TreeGrafter"/>
</dbReference>
<keyword evidence="2" id="KW-0507">mRNA processing</keyword>
<evidence type="ECO:0000256" key="6">
    <source>
        <dbReference type="ARBA" id="ARBA00023242"/>
    </source>
</evidence>
<dbReference type="Pfam" id="PF12230">
    <property type="entry name" value="PRP21_like_P"/>
    <property type="match status" value="1"/>
</dbReference>
<feature type="region of interest" description="Disordered" evidence="8">
    <location>
        <begin position="1"/>
        <end position="22"/>
    </location>
</feature>
<dbReference type="Gene3D" id="1.10.10.790">
    <property type="entry name" value="Surp module"/>
    <property type="match status" value="2"/>
</dbReference>
<evidence type="ECO:0000259" key="9">
    <source>
        <dbReference type="PROSITE" id="PS50128"/>
    </source>
</evidence>
<dbReference type="InterPro" id="IPR000061">
    <property type="entry name" value="Surp"/>
</dbReference>
<evidence type="ECO:0000313" key="11">
    <source>
        <dbReference type="Proteomes" id="UP000243723"/>
    </source>
</evidence>
<dbReference type="Proteomes" id="UP000243723">
    <property type="component" value="Unassembled WGS sequence"/>
</dbReference>
<gene>
    <name evidence="10" type="ORF">B9Z65_4514</name>
</gene>
<feature type="domain" description="SURP motif" evidence="9">
    <location>
        <begin position="31"/>
        <end position="73"/>
    </location>
</feature>
<dbReference type="SUPFAM" id="SSF109905">
    <property type="entry name" value="Surp module (SWAP domain)"/>
    <property type="match status" value="2"/>
</dbReference>
<accession>A0A2P7Z304</accession>
<dbReference type="GO" id="GO:0071013">
    <property type="term" value="C:catalytic step 2 spliceosome"/>
    <property type="evidence" value="ECO:0007669"/>
    <property type="project" value="TreeGrafter"/>
</dbReference>
<name>A0A2P7Z304_9PEZI</name>
<evidence type="ECO:0000256" key="8">
    <source>
        <dbReference type="SAM" id="MobiDB-lite"/>
    </source>
</evidence>
<evidence type="ECO:0000256" key="7">
    <source>
        <dbReference type="SAM" id="Coils"/>
    </source>
</evidence>
<dbReference type="GO" id="GO:0003723">
    <property type="term" value="F:RNA binding"/>
    <property type="evidence" value="ECO:0007669"/>
    <property type="project" value="InterPro"/>
</dbReference>
<feature type="compositionally biased region" description="Pro residues" evidence="8">
    <location>
        <begin position="308"/>
        <end position="319"/>
    </location>
</feature>
<sequence length="522" mass="58080">MAPAAVEDVGESSTIKPPPGVIIPPKDTRTFVEKTASVIVRRGEAFERGILDKISEQPKLSFLKPDDYFNSYYQWRKKEIAEGRGFADADGSVPSAAPKTKKGPEEPPQFRFSARMPTLSAVDLEVIKLTALFVAARGTAWLTKFSQIYGQNPQFSFLKPQHSCHGFFTRLVDQYRELINTDTAEGAAQQKKRIAELERNVEDKYQVLERARRRAEWVKYQETQKVRKEEEKEAETLAYAQIDWHDFTLVGTIEFTEQDDAVELPPPPSLNDLQSASLEQRAGVGVDMRLEEAFPTDDMFFNSTPALPAQPSPAPPQMPQPTQQPQMPYAPTPPQGTSSPAPYIPNQAHQGDATRLAELQSEADRAAAARAAATGSGPMRIKDNYIPRAQARRQNAATSLCPICKQQISNDIFEEHVRIEQLSPQWREQTRKAQERSLTTNLSTVDVANNLKRLASQRSDVFDPVTGREIGEGRDAKRVETGSPAQGVGGMPPPGMMGAENRSTDVQEQLRRIQMKHGQGQG</sequence>
<keyword evidence="11" id="KW-1185">Reference proteome</keyword>
<dbReference type="PANTHER" id="PTHR15316">
    <property type="entry name" value="SPLICEOSOME ASSOCIATED PROTEIN 114/SWAP SPLICING FACTOR-RELATED"/>
    <property type="match status" value="1"/>
</dbReference>
<feature type="domain" description="SURP motif" evidence="9">
    <location>
        <begin position="126"/>
        <end position="168"/>
    </location>
</feature>
<evidence type="ECO:0000256" key="2">
    <source>
        <dbReference type="ARBA" id="ARBA00022664"/>
    </source>
</evidence>
<evidence type="ECO:0000256" key="3">
    <source>
        <dbReference type="ARBA" id="ARBA00022728"/>
    </source>
</evidence>
<protein>
    <recommendedName>
        <fullName evidence="9">SURP motif domain-containing protein</fullName>
    </recommendedName>
</protein>
<dbReference type="STRING" id="40998.A0A2P7Z304"/>
<organism evidence="10 11">
    <name type="scientific">Elsinoe australis</name>
    <dbReference type="NCBI Taxonomy" id="40998"/>
    <lineage>
        <taxon>Eukaryota</taxon>
        <taxon>Fungi</taxon>
        <taxon>Dikarya</taxon>
        <taxon>Ascomycota</taxon>
        <taxon>Pezizomycotina</taxon>
        <taxon>Dothideomycetes</taxon>
        <taxon>Dothideomycetidae</taxon>
        <taxon>Myriangiales</taxon>
        <taxon>Elsinoaceae</taxon>
        <taxon>Elsinoe</taxon>
    </lineage>
</organism>
<dbReference type="InterPro" id="IPR045146">
    <property type="entry name" value="SF3A1"/>
</dbReference>
<dbReference type="PROSITE" id="PS50128">
    <property type="entry name" value="SURP"/>
    <property type="match status" value="2"/>
</dbReference>
<feature type="region of interest" description="Disordered" evidence="8">
    <location>
        <begin position="86"/>
        <end position="108"/>
    </location>
</feature>
<proteinExistence type="predicted"/>
<dbReference type="EMBL" id="NHZQ01000335">
    <property type="protein sequence ID" value="PSK42600.1"/>
    <property type="molecule type" value="Genomic_DNA"/>
</dbReference>
<keyword evidence="5" id="KW-0508">mRNA splicing</keyword>
<dbReference type="GO" id="GO:0045292">
    <property type="term" value="P:mRNA cis splicing, via spliceosome"/>
    <property type="evidence" value="ECO:0007669"/>
    <property type="project" value="InterPro"/>
</dbReference>
<feature type="region of interest" description="Disordered" evidence="8">
    <location>
        <begin position="465"/>
        <end position="507"/>
    </location>
</feature>